<organism evidence="1 2">
    <name type="scientific">Metarhizium robertsii (strain ARSEF 23 / ATCC MYA-3075)</name>
    <name type="common">Metarhizium anisopliae (strain ARSEF 23)</name>
    <dbReference type="NCBI Taxonomy" id="655844"/>
    <lineage>
        <taxon>Eukaryota</taxon>
        <taxon>Fungi</taxon>
        <taxon>Dikarya</taxon>
        <taxon>Ascomycota</taxon>
        <taxon>Pezizomycotina</taxon>
        <taxon>Sordariomycetes</taxon>
        <taxon>Hypocreomycetidae</taxon>
        <taxon>Hypocreales</taxon>
        <taxon>Clavicipitaceae</taxon>
        <taxon>Metarhizium</taxon>
    </lineage>
</organism>
<dbReference type="GeneID" id="19263815"/>
<reference evidence="1 2" key="2">
    <citation type="journal article" date="2014" name="Proc. Natl. Acad. Sci. U.S.A.">
        <title>Trajectory and genomic determinants of fungal-pathogen speciation and host adaptation.</title>
        <authorList>
            <person name="Hu X."/>
            <person name="Xiao G."/>
            <person name="Zheng P."/>
            <person name="Shang Y."/>
            <person name="Su Y."/>
            <person name="Zhang X."/>
            <person name="Liu X."/>
            <person name="Zhan S."/>
            <person name="St Leger R.J."/>
            <person name="Wang C."/>
        </authorList>
    </citation>
    <scope>GENOME REANNOTATION</scope>
    <source>
        <strain evidence="2">ARSEF 23 / ATCC MYA-3075</strain>
    </source>
</reference>
<evidence type="ECO:0000313" key="2">
    <source>
        <dbReference type="Proteomes" id="UP000002498"/>
    </source>
</evidence>
<proteinExistence type="predicted"/>
<accession>E9FB80</accession>
<evidence type="ECO:0000313" key="1">
    <source>
        <dbReference type="EMBL" id="EFY94951.1"/>
    </source>
</evidence>
<reference evidence="1 2" key="1">
    <citation type="journal article" date="2011" name="PLoS Genet.">
        <title>Genome sequencing and comparative transcriptomics of the model entomopathogenic fungi Metarhizium anisopliae and M. acridum.</title>
        <authorList>
            <person name="Gao Q."/>
            <person name="Jin K."/>
            <person name="Ying S.H."/>
            <person name="Zhang Y."/>
            <person name="Xiao G."/>
            <person name="Shang Y."/>
            <person name="Duan Z."/>
            <person name="Hu X."/>
            <person name="Xie X.Q."/>
            <person name="Zhou G."/>
            <person name="Peng G."/>
            <person name="Luo Z."/>
            <person name="Huang W."/>
            <person name="Wang B."/>
            <person name="Fang W."/>
            <person name="Wang S."/>
            <person name="Zhong Y."/>
            <person name="Ma L.J."/>
            <person name="St Leger R.J."/>
            <person name="Zhao G.P."/>
            <person name="Pei Y."/>
            <person name="Feng M.G."/>
            <person name="Xia Y."/>
            <person name="Wang C."/>
        </authorList>
    </citation>
    <scope>NUCLEOTIDE SEQUENCE [LARGE SCALE GENOMIC DNA]</scope>
    <source>
        <strain evidence="2">ARSEF 23 / ATCC MYA-3075</strain>
    </source>
</reference>
<dbReference type="Pfam" id="PF21858">
    <property type="entry name" value="DUF6914"/>
    <property type="match status" value="1"/>
</dbReference>
<dbReference type="InterPro" id="IPR054208">
    <property type="entry name" value="DUF6914"/>
</dbReference>
<dbReference type="OrthoDB" id="2679825at2759"/>
<dbReference type="RefSeq" id="XP_007825718.1">
    <property type="nucleotide sequence ID" value="XM_007827527.1"/>
</dbReference>
<sequence>MVSNKKRLYVALYPSGILTFESENRYHWGFLVGPKVEDQDSVQGMRYHVKNPISRGWVYEEAELRDVRSTNNLLVRILVAKVLDEERLANILRAVPIVQNDANWRCRTWIANAVAAVKQDGRAVGRAVLDWGEIERVARRFAGEKTAAGRFRDVKLALKPKPTWDMLQNRETVS</sequence>
<dbReference type="EMBL" id="ADNJ02000005">
    <property type="protein sequence ID" value="EFY94951.1"/>
    <property type="molecule type" value="Genomic_DNA"/>
</dbReference>
<comment type="caution">
    <text evidence="1">The sequence shown here is derived from an EMBL/GenBank/DDBJ whole genome shotgun (WGS) entry which is preliminary data.</text>
</comment>
<dbReference type="HOGENOM" id="CLU_095770_2_0_1"/>
<dbReference type="AlphaFoldDB" id="E9FB80"/>
<dbReference type="KEGG" id="maj:MAA_09529"/>
<keyword evidence="2" id="KW-1185">Reference proteome</keyword>
<dbReference type="Proteomes" id="UP000002498">
    <property type="component" value="Unassembled WGS sequence"/>
</dbReference>
<protein>
    <submittedName>
        <fullName evidence="1">Uncharacterized protein</fullName>
    </submittedName>
</protein>
<name>E9FB80_METRA</name>
<gene>
    <name evidence="1" type="ORF">MAA_09529</name>
</gene>